<sequence length="367" mass="41020">MIFEFACLPYSIDLLLDKCTLDHIHSPAVISKVCAAWRNVGYATPRIWAHLTVDVNIEKHAAALGKGMQWLTDWLLRSQDVPWTIHFVFACTKTKRARFEERMIPALAHILSFCYKIKSLHLTGHLPSLRPLFSLPQASFPILESLTLKVEEGDLYADILKGYFPGSFPGSDTVQALIGAPKLQSVAITESFTSATSLLDFFALPAEQLTSLEIADNRTQCSRIDLVFQEFLSRCKALTKLQFNCLRVADSFDKDKQLLFPSLTSLEIDLLCYLDCTVNNGDFFDLITTPSLDALKIWIFNIRSFTTSLRSFHTRSASASISPSLSSSVSMLSTLYLGIFIHAMSSPSCLHPMQVQHFNSPSSYSGE</sequence>
<dbReference type="EMBL" id="JADNRY010000045">
    <property type="protein sequence ID" value="KAF9070021.1"/>
    <property type="molecule type" value="Genomic_DNA"/>
</dbReference>
<dbReference type="SUPFAM" id="SSF52047">
    <property type="entry name" value="RNI-like"/>
    <property type="match status" value="1"/>
</dbReference>
<evidence type="ECO:0000313" key="1">
    <source>
        <dbReference type="EMBL" id="KAF9070021.1"/>
    </source>
</evidence>
<accession>A0A9P5U8H5</accession>
<organism evidence="1 2">
    <name type="scientific">Rhodocollybia butyracea</name>
    <dbReference type="NCBI Taxonomy" id="206335"/>
    <lineage>
        <taxon>Eukaryota</taxon>
        <taxon>Fungi</taxon>
        <taxon>Dikarya</taxon>
        <taxon>Basidiomycota</taxon>
        <taxon>Agaricomycotina</taxon>
        <taxon>Agaricomycetes</taxon>
        <taxon>Agaricomycetidae</taxon>
        <taxon>Agaricales</taxon>
        <taxon>Marasmiineae</taxon>
        <taxon>Omphalotaceae</taxon>
        <taxon>Rhodocollybia</taxon>
    </lineage>
</organism>
<dbReference type="AlphaFoldDB" id="A0A9P5U8H5"/>
<dbReference type="OrthoDB" id="3264373at2759"/>
<gene>
    <name evidence="1" type="ORF">BDP27DRAFT_1362943</name>
</gene>
<proteinExistence type="predicted"/>
<evidence type="ECO:0000313" key="2">
    <source>
        <dbReference type="Proteomes" id="UP000772434"/>
    </source>
</evidence>
<evidence type="ECO:0008006" key="3">
    <source>
        <dbReference type="Google" id="ProtNLM"/>
    </source>
</evidence>
<comment type="caution">
    <text evidence="1">The sequence shown here is derived from an EMBL/GenBank/DDBJ whole genome shotgun (WGS) entry which is preliminary data.</text>
</comment>
<reference evidence="1" key="1">
    <citation type="submission" date="2020-11" db="EMBL/GenBank/DDBJ databases">
        <authorList>
            <consortium name="DOE Joint Genome Institute"/>
            <person name="Ahrendt S."/>
            <person name="Riley R."/>
            <person name="Andreopoulos W."/>
            <person name="Labutti K."/>
            <person name="Pangilinan J."/>
            <person name="Ruiz-Duenas F.J."/>
            <person name="Barrasa J.M."/>
            <person name="Sanchez-Garcia M."/>
            <person name="Camarero S."/>
            <person name="Miyauchi S."/>
            <person name="Serrano A."/>
            <person name="Linde D."/>
            <person name="Babiker R."/>
            <person name="Drula E."/>
            <person name="Ayuso-Fernandez I."/>
            <person name="Pacheco R."/>
            <person name="Padilla G."/>
            <person name="Ferreira P."/>
            <person name="Barriuso J."/>
            <person name="Kellner H."/>
            <person name="Castanera R."/>
            <person name="Alfaro M."/>
            <person name="Ramirez L."/>
            <person name="Pisabarro A.G."/>
            <person name="Kuo A."/>
            <person name="Tritt A."/>
            <person name="Lipzen A."/>
            <person name="He G."/>
            <person name="Yan M."/>
            <person name="Ng V."/>
            <person name="Cullen D."/>
            <person name="Martin F."/>
            <person name="Rosso M.-N."/>
            <person name="Henrissat B."/>
            <person name="Hibbett D."/>
            <person name="Martinez A.T."/>
            <person name="Grigoriev I.V."/>
        </authorList>
    </citation>
    <scope>NUCLEOTIDE SEQUENCE</scope>
    <source>
        <strain evidence="1">AH 40177</strain>
    </source>
</reference>
<keyword evidence="2" id="KW-1185">Reference proteome</keyword>
<dbReference type="Proteomes" id="UP000772434">
    <property type="component" value="Unassembled WGS sequence"/>
</dbReference>
<protein>
    <recommendedName>
        <fullName evidence="3">F-box domain-containing protein</fullName>
    </recommendedName>
</protein>
<name>A0A9P5U8H5_9AGAR</name>